<evidence type="ECO:0000256" key="9">
    <source>
        <dbReference type="HAMAP-Rule" id="MF_00061"/>
    </source>
</evidence>
<keyword evidence="13" id="KW-1185">Reference proteome</keyword>
<feature type="domain" description="GHMP kinase N-terminal" evidence="10">
    <location>
        <begin position="68"/>
        <end position="143"/>
    </location>
</feature>
<dbReference type="GO" id="GO:0050515">
    <property type="term" value="F:4-(cytidine 5'-diphospho)-2-C-methyl-D-erythritol kinase activity"/>
    <property type="evidence" value="ECO:0007669"/>
    <property type="project" value="UniProtKB-UniRule"/>
</dbReference>
<keyword evidence="7 9" id="KW-0067">ATP-binding</keyword>
<dbReference type="GO" id="GO:0019288">
    <property type="term" value="P:isopentenyl diphosphate biosynthetic process, methylerythritol 4-phosphate pathway"/>
    <property type="evidence" value="ECO:0007669"/>
    <property type="project" value="UniProtKB-UniRule"/>
</dbReference>
<sequence length="276" mass="30239">MVLFPNCKINLGLNIIEKRKDGYHNLETVFYPVAWNDALELVTSPEAPYPGIQFNSSGLPIAGDPDSNLCTKAYQLLAKDFPRLPAVRVHLHKAIPMGAGLGGGSSNGAFMLKMLNEKLLLGLDATQLMGYALQLGSDCPFFIRNTPCIATGRGEDMQPLALDLNAYRMVLINPAIHVSTAWAFAQLKPQPAAIPVSEAIRKPIEQWKDILLNDFEAPVIKQFPEIGQIKEQLYQSGALYASMTGSGSTLFGIFPANRHLESSIEQHHSIKEISPL</sequence>
<name>A0A8X8L9R4_9BACT</name>
<dbReference type="Gene3D" id="3.30.230.10">
    <property type="match status" value="1"/>
</dbReference>
<dbReference type="InterPro" id="IPR013750">
    <property type="entry name" value="GHMP_kinase_C_dom"/>
</dbReference>
<comment type="function">
    <text evidence="9">Catalyzes the phosphorylation of the position 2 hydroxy group of 4-diphosphocytidyl-2C-methyl-D-erythritol.</text>
</comment>
<dbReference type="InterPro" id="IPR004424">
    <property type="entry name" value="IspE"/>
</dbReference>
<keyword evidence="4 9" id="KW-0808">Transferase</keyword>
<evidence type="ECO:0000313" key="12">
    <source>
        <dbReference type="EMBL" id="SDW09965.1"/>
    </source>
</evidence>
<evidence type="ECO:0000256" key="3">
    <source>
        <dbReference type="ARBA" id="ARBA00017473"/>
    </source>
</evidence>
<feature type="active site" evidence="9">
    <location>
        <position position="138"/>
    </location>
</feature>
<dbReference type="EC" id="2.7.1.148" evidence="2 9"/>
<dbReference type="Proteomes" id="UP000198711">
    <property type="component" value="Unassembled WGS sequence"/>
</dbReference>
<dbReference type="InterPro" id="IPR014721">
    <property type="entry name" value="Ribsml_uS5_D2-typ_fold_subgr"/>
</dbReference>
<evidence type="ECO:0000256" key="4">
    <source>
        <dbReference type="ARBA" id="ARBA00022679"/>
    </source>
</evidence>
<organism evidence="12 13">
    <name type="scientific">Hydrobacter penzbergensis</name>
    <dbReference type="NCBI Taxonomy" id="1235997"/>
    <lineage>
        <taxon>Bacteria</taxon>
        <taxon>Pseudomonadati</taxon>
        <taxon>Bacteroidota</taxon>
        <taxon>Chitinophagia</taxon>
        <taxon>Chitinophagales</taxon>
        <taxon>Chitinophagaceae</taxon>
        <taxon>Hydrobacter</taxon>
    </lineage>
</organism>
<dbReference type="GO" id="GO:0016114">
    <property type="term" value="P:terpenoid biosynthetic process"/>
    <property type="evidence" value="ECO:0007669"/>
    <property type="project" value="UniProtKB-UniRule"/>
</dbReference>
<evidence type="ECO:0000313" key="13">
    <source>
        <dbReference type="Proteomes" id="UP000198711"/>
    </source>
</evidence>
<evidence type="ECO:0000256" key="8">
    <source>
        <dbReference type="ARBA" id="ARBA00032554"/>
    </source>
</evidence>
<comment type="pathway">
    <text evidence="9">Isoprenoid biosynthesis; isopentenyl diphosphate biosynthesis via DXP pathway; isopentenyl diphosphate from 1-deoxy-D-xylulose 5-phosphate: step 3/6.</text>
</comment>
<evidence type="ECO:0000256" key="7">
    <source>
        <dbReference type="ARBA" id="ARBA00022840"/>
    </source>
</evidence>
<comment type="caution">
    <text evidence="12">The sequence shown here is derived from an EMBL/GenBank/DDBJ whole genome shotgun (WGS) entry which is preliminary data.</text>
</comment>
<dbReference type="AlphaFoldDB" id="A0A8X8L9R4"/>
<evidence type="ECO:0000256" key="1">
    <source>
        <dbReference type="ARBA" id="ARBA00009684"/>
    </source>
</evidence>
<dbReference type="Pfam" id="PF00288">
    <property type="entry name" value="GHMP_kinases_N"/>
    <property type="match status" value="1"/>
</dbReference>
<dbReference type="EMBL" id="FNNO01000001">
    <property type="protein sequence ID" value="SDW09965.1"/>
    <property type="molecule type" value="Genomic_DNA"/>
</dbReference>
<keyword evidence="5 9" id="KW-0547">Nucleotide-binding</keyword>
<dbReference type="PANTHER" id="PTHR43527:SF2">
    <property type="entry name" value="4-DIPHOSPHOCYTIDYL-2-C-METHYL-D-ERYTHRITOL KINASE, CHLOROPLASTIC"/>
    <property type="match status" value="1"/>
</dbReference>
<accession>A0A8X8L9R4</accession>
<dbReference type="SUPFAM" id="SSF54211">
    <property type="entry name" value="Ribosomal protein S5 domain 2-like"/>
    <property type="match status" value="1"/>
</dbReference>
<evidence type="ECO:0000256" key="2">
    <source>
        <dbReference type="ARBA" id="ARBA00012052"/>
    </source>
</evidence>
<dbReference type="PIRSF" id="PIRSF010376">
    <property type="entry name" value="IspE"/>
    <property type="match status" value="1"/>
</dbReference>
<feature type="domain" description="GHMP kinase C-terminal" evidence="11">
    <location>
        <begin position="201"/>
        <end position="255"/>
    </location>
</feature>
<keyword evidence="9" id="KW-0414">Isoprene biosynthesis</keyword>
<proteinExistence type="inferred from homology"/>
<evidence type="ECO:0000256" key="6">
    <source>
        <dbReference type="ARBA" id="ARBA00022777"/>
    </source>
</evidence>
<reference evidence="12 13" key="1">
    <citation type="submission" date="2016-10" db="EMBL/GenBank/DDBJ databases">
        <authorList>
            <person name="Varghese N."/>
            <person name="Submissions S."/>
        </authorList>
    </citation>
    <scope>NUCLEOTIDE SEQUENCE [LARGE SCALE GENOMIC DNA]</scope>
    <source>
        <strain evidence="12 13">DSM 25353</strain>
    </source>
</reference>
<keyword evidence="6 9" id="KW-0418">Kinase</keyword>
<evidence type="ECO:0000259" key="11">
    <source>
        <dbReference type="Pfam" id="PF08544"/>
    </source>
</evidence>
<dbReference type="NCBIfam" id="TIGR00154">
    <property type="entry name" value="ispE"/>
    <property type="match status" value="1"/>
</dbReference>
<feature type="binding site" evidence="9">
    <location>
        <begin position="96"/>
        <end position="106"/>
    </location>
    <ligand>
        <name>ATP</name>
        <dbReference type="ChEBI" id="CHEBI:30616"/>
    </ligand>
</feature>
<dbReference type="InterPro" id="IPR036554">
    <property type="entry name" value="GHMP_kinase_C_sf"/>
</dbReference>
<comment type="catalytic activity">
    <reaction evidence="9">
        <text>4-CDP-2-C-methyl-D-erythritol + ATP = 4-CDP-2-C-methyl-D-erythritol 2-phosphate + ADP + H(+)</text>
        <dbReference type="Rhea" id="RHEA:18437"/>
        <dbReference type="ChEBI" id="CHEBI:15378"/>
        <dbReference type="ChEBI" id="CHEBI:30616"/>
        <dbReference type="ChEBI" id="CHEBI:57823"/>
        <dbReference type="ChEBI" id="CHEBI:57919"/>
        <dbReference type="ChEBI" id="CHEBI:456216"/>
        <dbReference type="EC" id="2.7.1.148"/>
    </reaction>
</comment>
<comment type="similarity">
    <text evidence="1 9">Belongs to the GHMP kinase family. IspE subfamily.</text>
</comment>
<gene>
    <name evidence="9" type="primary">ispE</name>
    <name evidence="12" type="ORF">SAMN05444410_101236</name>
</gene>
<feature type="active site" evidence="9">
    <location>
        <position position="8"/>
    </location>
</feature>
<dbReference type="InterPro" id="IPR020568">
    <property type="entry name" value="Ribosomal_Su5_D2-typ_SF"/>
</dbReference>
<dbReference type="InterPro" id="IPR006204">
    <property type="entry name" value="GHMP_kinase_N_dom"/>
</dbReference>
<dbReference type="HAMAP" id="MF_00061">
    <property type="entry name" value="IspE"/>
    <property type="match status" value="1"/>
</dbReference>
<evidence type="ECO:0000256" key="5">
    <source>
        <dbReference type="ARBA" id="ARBA00022741"/>
    </source>
</evidence>
<dbReference type="Pfam" id="PF08544">
    <property type="entry name" value="GHMP_kinases_C"/>
    <property type="match status" value="1"/>
</dbReference>
<dbReference type="SUPFAM" id="SSF55060">
    <property type="entry name" value="GHMP Kinase, C-terminal domain"/>
    <property type="match status" value="1"/>
</dbReference>
<dbReference type="RefSeq" id="WP_092721409.1">
    <property type="nucleotide sequence ID" value="NZ_FNNO01000001.1"/>
</dbReference>
<dbReference type="Gene3D" id="3.30.70.890">
    <property type="entry name" value="GHMP kinase, C-terminal domain"/>
    <property type="match status" value="1"/>
</dbReference>
<dbReference type="PANTHER" id="PTHR43527">
    <property type="entry name" value="4-DIPHOSPHOCYTIDYL-2-C-METHYL-D-ERYTHRITOL KINASE, CHLOROPLASTIC"/>
    <property type="match status" value="1"/>
</dbReference>
<evidence type="ECO:0000259" key="10">
    <source>
        <dbReference type="Pfam" id="PF00288"/>
    </source>
</evidence>
<protein>
    <recommendedName>
        <fullName evidence="3 9">4-diphosphocytidyl-2-C-methyl-D-erythritol kinase</fullName>
        <shortName evidence="9">CMK</shortName>
        <ecNumber evidence="2 9">2.7.1.148</ecNumber>
    </recommendedName>
    <alternativeName>
        <fullName evidence="8 9">4-(cytidine-5'-diphospho)-2-C-methyl-D-erythritol kinase</fullName>
    </alternativeName>
</protein>
<dbReference type="GO" id="GO:0005524">
    <property type="term" value="F:ATP binding"/>
    <property type="evidence" value="ECO:0007669"/>
    <property type="project" value="UniProtKB-UniRule"/>
</dbReference>